<evidence type="ECO:0000256" key="3">
    <source>
        <dbReference type="ARBA" id="ARBA00011738"/>
    </source>
</evidence>
<reference evidence="10" key="1">
    <citation type="submission" date="2015-12" db="EMBL/GenBank/DDBJ databases">
        <title>Update maize B73 reference genome by single molecule sequencing technologies.</title>
        <authorList>
            <consortium name="Maize Genome Sequencing Project"/>
            <person name="Ware D."/>
        </authorList>
    </citation>
    <scope>NUCLEOTIDE SEQUENCE [LARGE SCALE GENOMIC DNA]</scope>
    <source>
        <tissue evidence="10">Seedling</tissue>
    </source>
</reference>
<dbReference type="SUPFAM" id="SSF48371">
    <property type="entry name" value="ARM repeat"/>
    <property type="match status" value="1"/>
</dbReference>
<dbReference type="InterPro" id="IPR046455">
    <property type="entry name" value="Sec7/BIG1-like_C"/>
</dbReference>
<comment type="subunit">
    <text evidence="3">Homodimer.</text>
</comment>
<dbReference type="InterPro" id="IPR016024">
    <property type="entry name" value="ARM-type_fold"/>
</dbReference>
<dbReference type="InterPro" id="IPR035999">
    <property type="entry name" value="Sec7_dom_sf"/>
</dbReference>
<dbReference type="PROSITE" id="PS50190">
    <property type="entry name" value="SEC7"/>
    <property type="match status" value="1"/>
</dbReference>
<evidence type="ECO:0000256" key="5">
    <source>
        <dbReference type="ARBA" id="ARBA00022490"/>
    </source>
</evidence>
<dbReference type="Gene3D" id="1.10.220.20">
    <property type="match status" value="1"/>
</dbReference>
<dbReference type="InterPro" id="IPR015403">
    <property type="entry name" value="Mon2/Sec7/BIG1-like_HDS"/>
</dbReference>
<evidence type="ECO:0000256" key="6">
    <source>
        <dbReference type="ARBA" id="ARBA00022658"/>
    </source>
</evidence>
<dbReference type="GO" id="GO:0005829">
    <property type="term" value="C:cytosol"/>
    <property type="evidence" value="ECO:0007669"/>
    <property type="project" value="UniProtKB-SubCell"/>
</dbReference>
<dbReference type="Pfam" id="PF12783">
    <property type="entry name" value="Sec7-like_HUS"/>
    <property type="match status" value="1"/>
</dbReference>
<dbReference type="Pfam" id="PF01369">
    <property type="entry name" value="Sec7"/>
    <property type="match status" value="1"/>
</dbReference>
<sequence>MASAVAAPPPTPPESDPRLVEIFSPFLEKLIKNASWRNKAHSKLSHTAKSILDRLQKPPPPPAAEAQAPSTPTSSPSTPTSSSAQPGPLRSLSLADSELLLAPVISALDPSAQLVASLLDAACNALGLDDEHIELLLLKTLLSAVTSTSVRLHGDCLLRAVRACYDMYLGSRSAVNQATAKASLVQMLVIVFRRMEADSSTVPVQPIVVADVIELPDAISGSSPTADPNVVQGFISKIIGDFDGALTPLARTTSSAGAGPTVAHDGAFETTAAAEEGANPADLLDSTDKDMLDAKYWEISMYKTAIEGRKDELGVEGAVVGTLDDDADVRIGNKLRRDAFLVFRALCKLSMKTPPKDAPADPIVMRGKILALELLKILLENAGAVFRTSERFLGAIKQYLCLSLLKNCASSHMIVFQLSCSIFISLVARFRPGLKAEIGVFFPMIILRVLENIAQPNYQAKMIVLRFLEKLCGDSQILVDIFLNYDCDVHSSNIFERMVNGLLKTAQGPPAGVPTTLVPPQDTTMKSEAMKCLVAILRSMGDWMNKQLRIPDPASPNVESEKNDNDDGNELPQADNNGDESSEASDSHSELSNGISEAASLEQRRAYKIELQEGIYLFNRKPKKGIEFLVNASKVGETPEEIAAFLKSASGLNKTMIGDYLGEREDLSLKVMHAYVDSFDFQRLEFDEAIRAFLQGFRLPGEAQKIDRIMEKFAERYCKCNPKAFSSADTAYVLAYSVIMLNTDAHNPMVKNKMSPEDFIRNNRGIDDGKDLPEEFMRSLYERIWKKEIKMKEDEFVPQQQQSTSSNKILGLDNILNIVVRKRGSSMETSDDLIKHMQEQFKEKARMSESVFYPATDVVVLKFMVEVCWAPMLAAFSVPLDQSDDEIVVSQCLEGFRSAIHVTAAMSMKTQRDAFITSLAKFTSLHSAADIKQKNVEAIKAILLIADEDGNYLQEAWEHILTCVSRFENLHLVGEGAPPDATFFALQQPDLDKSKQAKSSILPVLKKKAPNATSASKRGSYDSAGVGGKASGVDQMNNEVTSLLEQVGMAEMNRVFVRSQKLNSEGIIDFVKALCKVSMEELRSASDPRVFSLTKIVEIAHYNMNRIRLVWSSIWHVLSDFFVTIGCSENLSIAIFAMDSLRQLSMKFLEREELTNYNFQNEFMKPFVVVMRKSRAVEIRELIIRCVSQMVLARVSHVKSGWKSMFMVFATASYDDHKNIVLLAFEIIEKILREYFPYITETETTTFNDCVNCLIAFTNSRFNKDISLNAIGFLRFCAAKLAEGDIGSSRLKDNPSNSNPPSPHLTNDGKQECTVLVDKEDHIHFWFPLLAGLSELTFDLRPEIRKSALQVLFDTLRNHGHLFSLPLWEKVFDSVLFPIFDYVRHAIDPSGNPPQGQSVENDPAELDQDAWLYETCTLALQLVVDLFVKFYDTVNPLLKKVLLLLTSFIKRPHQSLAGIGIAAFVRLMSSAGSMFVDEKWLEVVLSLKEAATETLPDFTYVSSGAYLENVPTENGVSADNREDESEPVADDNEESSRSRNLYFTIGDAKCRAAVQLLLIQAVMEVYNMYRGQLSAQNTVILFEALHTVAAHAHKINSDSDLRSKLQELGSMTQMQDPPLLRLENESYQLCLSILQNIFLDSSPDHGSTEVVESHLIGLCKEVLEVYLSTARPSQPSSGTQPLGHWLIPVGSSKRRELAARAPLVVSTLQAISGLGDSAFEKNLRQFFPLLAGLISCEHGSSEVQVALSDMFSTWVGPLVLQSC</sequence>
<dbReference type="GO" id="GO:0005085">
    <property type="term" value="F:guanyl-nucleotide exchange factor activity"/>
    <property type="evidence" value="ECO:0007669"/>
    <property type="project" value="UniProtKB-KW"/>
</dbReference>
<feature type="region of interest" description="Disordered" evidence="9">
    <location>
        <begin position="1511"/>
        <end position="1535"/>
    </location>
</feature>
<feature type="region of interest" description="Disordered" evidence="9">
    <location>
        <begin position="45"/>
        <end position="89"/>
    </location>
</feature>
<dbReference type="GO" id="GO:0032012">
    <property type="term" value="P:regulation of ARF protein signal transduction"/>
    <property type="evidence" value="ECO:0007669"/>
    <property type="project" value="InterPro"/>
</dbReference>
<keyword evidence="4" id="KW-0813">Transport</keyword>
<dbReference type="InterPro" id="IPR023394">
    <property type="entry name" value="Sec7_C_sf"/>
</dbReference>
<evidence type="ECO:0000256" key="1">
    <source>
        <dbReference type="ARBA" id="ARBA00004287"/>
    </source>
</evidence>
<keyword evidence="8" id="KW-0472">Membrane</keyword>
<feature type="compositionally biased region" description="Low complexity" evidence="9">
    <location>
        <begin position="64"/>
        <end position="89"/>
    </location>
</feature>
<protein>
    <submittedName>
        <fullName evidence="10">Guanine-nucleotide-exchange protein</fullName>
    </submittedName>
</protein>
<organism evidence="10">
    <name type="scientific">Zea mays</name>
    <name type="common">Maize</name>
    <dbReference type="NCBI Taxonomy" id="4577"/>
    <lineage>
        <taxon>Eukaryota</taxon>
        <taxon>Viridiplantae</taxon>
        <taxon>Streptophyta</taxon>
        <taxon>Embryophyta</taxon>
        <taxon>Tracheophyta</taxon>
        <taxon>Spermatophyta</taxon>
        <taxon>Magnoliopsida</taxon>
        <taxon>Liliopsida</taxon>
        <taxon>Poales</taxon>
        <taxon>Poaceae</taxon>
        <taxon>PACMAD clade</taxon>
        <taxon>Panicoideae</taxon>
        <taxon>Andropogonodae</taxon>
        <taxon>Andropogoneae</taxon>
        <taxon>Tripsacinae</taxon>
        <taxon>Zea</taxon>
    </lineage>
</organism>
<dbReference type="InterPro" id="IPR000904">
    <property type="entry name" value="Sec7_dom"/>
</dbReference>
<evidence type="ECO:0000313" key="10">
    <source>
        <dbReference type="EMBL" id="ONL96034.1"/>
    </source>
</evidence>
<gene>
    <name evidence="10" type="ORF">ZEAMMB73_Zm00001d028438</name>
</gene>
<dbReference type="Pfam" id="PF16206">
    <property type="entry name" value="Mon2_C"/>
    <property type="match status" value="1"/>
</dbReference>
<feature type="region of interest" description="Disordered" evidence="9">
    <location>
        <begin position="1289"/>
        <end position="1309"/>
    </location>
</feature>
<evidence type="ECO:0000256" key="8">
    <source>
        <dbReference type="ARBA" id="ARBA00023136"/>
    </source>
</evidence>
<dbReference type="GO" id="GO:0016020">
    <property type="term" value="C:membrane"/>
    <property type="evidence" value="ECO:0007669"/>
    <property type="project" value="UniProtKB-SubCell"/>
</dbReference>
<dbReference type="EMBL" id="CM007647">
    <property type="protein sequence ID" value="ONL96034.1"/>
    <property type="molecule type" value="Genomic_DNA"/>
</dbReference>
<keyword evidence="5" id="KW-0963">Cytoplasm</keyword>
<evidence type="ECO:0000256" key="9">
    <source>
        <dbReference type="SAM" id="MobiDB-lite"/>
    </source>
</evidence>
<feature type="region of interest" description="Disordered" evidence="9">
    <location>
        <begin position="548"/>
        <end position="594"/>
    </location>
</feature>
<keyword evidence="7" id="KW-0653">Protein transport</keyword>
<dbReference type="CDD" id="cd00171">
    <property type="entry name" value="Sec7"/>
    <property type="match status" value="1"/>
</dbReference>
<dbReference type="InterPro" id="IPR032691">
    <property type="entry name" value="Mon2/Sec7/BIG1-like_HUS"/>
</dbReference>
<evidence type="ECO:0000256" key="4">
    <source>
        <dbReference type="ARBA" id="ARBA00022448"/>
    </source>
</evidence>
<dbReference type="ExpressionAtlas" id="A0A1D6JW82">
    <property type="expression patterns" value="baseline and differential"/>
</dbReference>
<feature type="region of interest" description="Disordered" evidence="9">
    <location>
        <begin position="1009"/>
        <end position="1033"/>
    </location>
</feature>
<comment type="subcellular location">
    <subcellularLocation>
        <location evidence="2">Cytoplasm</location>
        <location evidence="2">Cytosol</location>
    </subcellularLocation>
    <subcellularLocation>
        <location evidence="1">Membrane</location>
        <topology evidence="1">Peripheral membrane protein</topology>
        <orientation evidence="1">Cytoplasmic side</orientation>
    </subcellularLocation>
</comment>
<feature type="compositionally biased region" description="Acidic residues" evidence="9">
    <location>
        <begin position="1521"/>
        <end position="1533"/>
    </location>
</feature>
<name>A0A1D6JW82_MAIZE</name>
<dbReference type="InterPro" id="IPR032629">
    <property type="entry name" value="DCB_dom"/>
</dbReference>
<keyword evidence="6" id="KW-0344">Guanine-nucleotide releasing factor</keyword>
<dbReference type="InterPro" id="IPR032817">
    <property type="entry name" value="Mon2_C"/>
</dbReference>
<accession>A0A1D6JW82</accession>
<dbReference type="PANTHER" id="PTHR10663:SF375">
    <property type="entry name" value="LD29171P"/>
    <property type="match status" value="1"/>
</dbReference>
<dbReference type="Gene3D" id="1.10.1000.11">
    <property type="entry name" value="Arf Nucleotide-binding Site Opener,domain 2"/>
    <property type="match status" value="1"/>
</dbReference>
<dbReference type="FunFam" id="1.10.220.20:FF:000002">
    <property type="entry name" value="Brefeldin A-inhibited guanine nucleotide-exchange protein 1"/>
    <property type="match status" value="1"/>
</dbReference>
<dbReference type="GO" id="GO:0015031">
    <property type="term" value="P:protein transport"/>
    <property type="evidence" value="ECO:0007669"/>
    <property type="project" value="UniProtKB-KW"/>
</dbReference>
<dbReference type="Pfam" id="PF16213">
    <property type="entry name" value="DCB"/>
    <property type="match status" value="1"/>
</dbReference>
<proteinExistence type="predicted"/>
<dbReference type="SUPFAM" id="SSF48425">
    <property type="entry name" value="Sec7 domain"/>
    <property type="match status" value="1"/>
</dbReference>
<dbReference type="FunFam" id="1.10.1000.11:FF:000005">
    <property type="entry name" value="Brefeldin A-inhibited guanine nucleotide-exchange 1"/>
    <property type="match status" value="1"/>
</dbReference>
<evidence type="ECO:0000256" key="2">
    <source>
        <dbReference type="ARBA" id="ARBA00004514"/>
    </source>
</evidence>
<dbReference type="Pfam" id="PF20252">
    <property type="entry name" value="BIG2_C"/>
    <property type="match status" value="1"/>
</dbReference>
<dbReference type="SMART" id="SM00222">
    <property type="entry name" value="Sec7"/>
    <property type="match status" value="1"/>
</dbReference>
<dbReference type="Pfam" id="PF09324">
    <property type="entry name" value="Sec7-like_HDS"/>
    <property type="match status" value="1"/>
</dbReference>
<dbReference type="PANTHER" id="PTHR10663">
    <property type="entry name" value="GUANYL-NUCLEOTIDE EXCHANGE FACTOR"/>
    <property type="match status" value="1"/>
</dbReference>
<evidence type="ECO:0000256" key="7">
    <source>
        <dbReference type="ARBA" id="ARBA00022927"/>
    </source>
</evidence>